<organism evidence="7 8">
    <name type="scientific">Stenomitos frigidus AS-A4</name>
    <dbReference type="NCBI Taxonomy" id="2933935"/>
    <lineage>
        <taxon>Bacteria</taxon>
        <taxon>Bacillati</taxon>
        <taxon>Cyanobacteriota</taxon>
        <taxon>Cyanophyceae</taxon>
        <taxon>Leptolyngbyales</taxon>
        <taxon>Leptolyngbyaceae</taxon>
        <taxon>Stenomitos</taxon>
    </lineage>
</organism>
<feature type="domain" description="Rieske" evidence="6">
    <location>
        <begin position="26"/>
        <end position="130"/>
    </location>
</feature>
<keyword evidence="8" id="KW-1185">Reference proteome</keyword>
<keyword evidence="5" id="KW-0411">Iron-sulfur</keyword>
<evidence type="ECO:0000259" key="6">
    <source>
        <dbReference type="PROSITE" id="PS51296"/>
    </source>
</evidence>
<dbReference type="InterPro" id="IPR050584">
    <property type="entry name" value="Cholesterol_7-desaturase"/>
</dbReference>
<evidence type="ECO:0000256" key="4">
    <source>
        <dbReference type="ARBA" id="ARBA00023004"/>
    </source>
</evidence>
<dbReference type="PANTHER" id="PTHR21266:SF57">
    <property type="entry name" value="3-CHLOROBENZOATE-3,4-DIOXYGENASE"/>
    <property type="match status" value="1"/>
</dbReference>
<dbReference type="PANTHER" id="PTHR21266">
    <property type="entry name" value="IRON-SULFUR DOMAIN CONTAINING PROTEIN"/>
    <property type="match status" value="1"/>
</dbReference>
<comment type="caution">
    <text evidence="7">The sequence shown here is derived from an EMBL/GenBank/DDBJ whole genome shotgun (WGS) entry which is preliminary data.</text>
</comment>
<dbReference type="GO" id="GO:0051213">
    <property type="term" value="F:dioxygenase activity"/>
    <property type="evidence" value="ECO:0007669"/>
    <property type="project" value="UniProtKB-KW"/>
</dbReference>
<dbReference type="SUPFAM" id="SSF55961">
    <property type="entry name" value="Bet v1-like"/>
    <property type="match status" value="1"/>
</dbReference>
<dbReference type="Gene3D" id="3.90.380.10">
    <property type="entry name" value="Naphthalene 1,2-dioxygenase Alpha Subunit, Chain A, domain 1"/>
    <property type="match status" value="1"/>
</dbReference>
<dbReference type="PROSITE" id="PS51296">
    <property type="entry name" value="RIESKE"/>
    <property type="match status" value="1"/>
</dbReference>
<evidence type="ECO:0000313" key="8">
    <source>
        <dbReference type="Proteomes" id="UP001476950"/>
    </source>
</evidence>
<sequence length="388" mass="44323">MELATTLKSQAVRSGVRQAGINPNHWYAVGWAKQISVGQVIQVVIWQQAIAVYRDANGTLHALEDACPHKGVELHRGKVQGQHLVCRYHGWEFNASGQCVSIPYLLEGQKLPCAQARSYPIQEKYGLIWVFPGEAAIAVDHELPVMKEYAESGWLQVPISGHFQAHFSICNENSMDVFHGFLHENLQGWFNPRLLKLSETDHAVQAEYQVSYKGRMAKFLGLSERADQVTTLPITVEYRYPHYQSNLQGISALYLMRLPVSPVESRSFALFFFRIRLPQWLLKGLEPLLQVLLERFVLMKFLSQDIEMMESEQRQYSASPQRRYVEINPAIIAVQRLIVRQFERFTQSSSQTNMNGHKELDSVVSRSVAVPQHSFAPDEQRSDRPDSV</sequence>
<gene>
    <name evidence="7" type="ORF">NDI38_04925</name>
</gene>
<dbReference type="CDD" id="cd03469">
    <property type="entry name" value="Rieske_RO_Alpha_N"/>
    <property type="match status" value="1"/>
</dbReference>
<evidence type="ECO:0000256" key="2">
    <source>
        <dbReference type="ARBA" id="ARBA00022723"/>
    </source>
</evidence>
<dbReference type="Gene3D" id="2.102.10.10">
    <property type="entry name" value="Rieske [2Fe-2S] iron-sulphur domain"/>
    <property type="match status" value="1"/>
</dbReference>
<accession>A0ABV0KEX4</accession>
<keyword evidence="7" id="KW-0223">Dioxygenase</keyword>
<dbReference type="InterPro" id="IPR036922">
    <property type="entry name" value="Rieske_2Fe-2S_sf"/>
</dbReference>
<dbReference type="EMBL" id="JAMPLM010000002">
    <property type="protein sequence ID" value="MEP1057772.1"/>
    <property type="molecule type" value="Genomic_DNA"/>
</dbReference>
<dbReference type="Proteomes" id="UP001476950">
    <property type="component" value="Unassembled WGS sequence"/>
</dbReference>
<keyword evidence="1" id="KW-0001">2Fe-2S</keyword>
<evidence type="ECO:0000256" key="1">
    <source>
        <dbReference type="ARBA" id="ARBA00022714"/>
    </source>
</evidence>
<dbReference type="SUPFAM" id="SSF50022">
    <property type="entry name" value="ISP domain"/>
    <property type="match status" value="1"/>
</dbReference>
<dbReference type="InterPro" id="IPR017941">
    <property type="entry name" value="Rieske_2Fe-2S"/>
</dbReference>
<dbReference type="Pfam" id="PF00355">
    <property type="entry name" value="Rieske"/>
    <property type="match status" value="1"/>
</dbReference>
<name>A0ABV0KEX4_9CYAN</name>
<keyword evidence="2" id="KW-0479">Metal-binding</keyword>
<reference evidence="7 8" key="1">
    <citation type="submission" date="2022-04" db="EMBL/GenBank/DDBJ databases">
        <title>Positive selection, recombination, and allopatry shape intraspecific diversity of widespread and dominant cyanobacteria.</title>
        <authorList>
            <person name="Wei J."/>
            <person name="Shu W."/>
            <person name="Hu C."/>
        </authorList>
    </citation>
    <scope>NUCLEOTIDE SEQUENCE [LARGE SCALE GENOMIC DNA]</scope>
    <source>
        <strain evidence="7 8">AS-A4</strain>
    </source>
</reference>
<evidence type="ECO:0000256" key="3">
    <source>
        <dbReference type="ARBA" id="ARBA00023002"/>
    </source>
</evidence>
<protein>
    <submittedName>
        <fullName evidence="7">Aromatic ring-hydroxylating dioxygenase subunit alpha</fullName>
    </submittedName>
</protein>
<dbReference type="RefSeq" id="WP_190450919.1">
    <property type="nucleotide sequence ID" value="NZ_JAMPLM010000002.1"/>
</dbReference>
<dbReference type="InterPro" id="IPR044043">
    <property type="entry name" value="VanA_C_cat"/>
</dbReference>
<dbReference type="Pfam" id="PF19112">
    <property type="entry name" value="VanA_C"/>
    <property type="match status" value="1"/>
</dbReference>
<proteinExistence type="predicted"/>
<evidence type="ECO:0000313" key="7">
    <source>
        <dbReference type="EMBL" id="MEP1057772.1"/>
    </source>
</evidence>
<keyword evidence="3" id="KW-0560">Oxidoreductase</keyword>
<keyword evidence="4" id="KW-0408">Iron</keyword>
<evidence type="ECO:0000256" key="5">
    <source>
        <dbReference type="ARBA" id="ARBA00023014"/>
    </source>
</evidence>